<name>A0A2T9Y4E0_9FUNG</name>
<dbReference type="CDD" id="cd20268">
    <property type="entry name" value="Complex1_LYR_SDHAF1_LYRM8"/>
    <property type="match status" value="1"/>
</dbReference>
<organism evidence="6 7">
    <name type="scientific">Smittium megazygosporum</name>
    <dbReference type="NCBI Taxonomy" id="133381"/>
    <lineage>
        <taxon>Eukaryota</taxon>
        <taxon>Fungi</taxon>
        <taxon>Fungi incertae sedis</taxon>
        <taxon>Zoopagomycota</taxon>
        <taxon>Kickxellomycotina</taxon>
        <taxon>Harpellomycetes</taxon>
        <taxon>Harpellales</taxon>
        <taxon>Legeriomycetaceae</taxon>
        <taxon>Smittium</taxon>
    </lineage>
</organism>
<sequence>MKRQFSGLQKDIFKLYRQCLRTVQTKPTEYQGNWKKFIRSQFEKHRGLNHRDVDTISHFLHASGPPGSRLIFSDGESMHQNSTYIGVFHERRDIAVPKFKGDSKDTWLLKAAPFFEYLYMMETDDVRQLLAKFGNYDTMENYEKWEKQIVETLKEDWEKKQHQNEKQGNSVW</sequence>
<dbReference type="STRING" id="133381.A0A2T9Y4E0"/>
<keyword evidence="2" id="KW-0496">Mitochondrion</keyword>
<comment type="similarity">
    <text evidence="4">Belongs to the complex I LYR family. SDHAF1 subfamily.</text>
</comment>
<dbReference type="InterPro" id="IPR023214">
    <property type="entry name" value="HAD_sf"/>
</dbReference>
<comment type="caution">
    <text evidence="6">The sequence shown here is derived from an EMBL/GenBank/DDBJ whole genome shotgun (WGS) entry which is preliminary data.</text>
</comment>
<feature type="domain" description="Complex 1 LYR protein" evidence="5">
    <location>
        <begin position="12"/>
        <end position="60"/>
    </location>
</feature>
<dbReference type="GO" id="GO:0034553">
    <property type="term" value="P:mitochondrial respiratory chain complex II assembly"/>
    <property type="evidence" value="ECO:0007669"/>
    <property type="project" value="InterPro"/>
</dbReference>
<gene>
    <name evidence="6" type="ORF">BB560_006535</name>
</gene>
<dbReference type="AlphaFoldDB" id="A0A2T9Y4E0"/>
<evidence type="ECO:0000256" key="1">
    <source>
        <dbReference type="ARBA" id="ARBA00004305"/>
    </source>
</evidence>
<dbReference type="Gene3D" id="3.40.50.1000">
    <property type="entry name" value="HAD superfamily/HAD-like"/>
    <property type="match status" value="1"/>
</dbReference>
<evidence type="ECO:0000313" key="6">
    <source>
        <dbReference type="EMBL" id="PVU87212.1"/>
    </source>
</evidence>
<evidence type="ECO:0000313" key="7">
    <source>
        <dbReference type="Proteomes" id="UP000245609"/>
    </source>
</evidence>
<feature type="non-terminal residue" evidence="6">
    <location>
        <position position="172"/>
    </location>
</feature>
<evidence type="ECO:0000256" key="2">
    <source>
        <dbReference type="ARBA" id="ARBA00023128"/>
    </source>
</evidence>
<dbReference type="GO" id="GO:0005759">
    <property type="term" value="C:mitochondrial matrix"/>
    <property type="evidence" value="ECO:0007669"/>
    <property type="project" value="UniProtKB-SubCell"/>
</dbReference>
<dbReference type="InterPro" id="IPR008011">
    <property type="entry name" value="Complex1_LYR_dom"/>
</dbReference>
<dbReference type="Proteomes" id="UP000245609">
    <property type="component" value="Unassembled WGS sequence"/>
</dbReference>
<evidence type="ECO:0000256" key="3">
    <source>
        <dbReference type="ARBA" id="ARBA00023186"/>
    </source>
</evidence>
<dbReference type="InterPro" id="IPR045295">
    <property type="entry name" value="Complex1_LYR_SDHAF1_LYRM8"/>
</dbReference>
<evidence type="ECO:0000259" key="5">
    <source>
        <dbReference type="Pfam" id="PF05347"/>
    </source>
</evidence>
<dbReference type="Pfam" id="PF05347">
    <property type="entry name" value="Complex1_LYR"/>
    <property type="match status" value="1"/>
</dbReference>
<keyword evidence="7" id="KW-1185">Reference proteome</keyword>
<keyword evidence="3" id="KW-0143">Chaperone</keyword>
<comment type="subcellular location">
    <subcellularLocation>
        <location evidence="1">Mitochondrion matrix</location>
    </subcellularLocation>
</comment>
<protein>
    <recommendedName>
        <fullName evidence="5">Complex 1 LYR protein domain-containing protein</fullName>
    </recommendedName>
</protein>
<evidence type="ECO:0000256" key="4">
    <source>
        <dbReference type="ARBA" id="ARBA00025715"/>
    </source>
</evidence>
<dbReference type="EMBL" id="MBFS01003342">
    <property type="protein sequence ID" value="PVU87212.1"/>
    <property type="molecule type" value="Genomic_DNA"/>
</dbReference>
<dbReference type="OrthoDB" id="273010at2759"/>
<proteinExistence type="inferred from homology"/>
<accession>A0A2T9Y4E0</accession>
<reference evidence="6 7" key="1">
    <citation type="journal article" date="2018" name="MBio">
        <title>Comparative Genomics Reveals the Core Gene Toolbox for the Fungus-Insect Symbiosis.</title>
        <authorList>
            <person name="Wang Y."/>
            <person name="Stata M."/>
            <person name="Wang W."/>
            <person name="Stajich J.E."/>
            <person name="White M.M."/>
            <person name="Moncalvo J.M."/>
        </authorList>
    </citation>
    <scope>NUCLEOTIDE SEQUENCE [LARGE SCALE GENOMIC DNA]</scope>
    <source>
        <strain evidence="6 7">SC-DP-2</strain>
    </source>
</reference>